<sequence>MRTDETPFEQALRVTRENEARIRQQRALIARLEGLHQPQALAEAKRVLGTMQSNQRIFSARLRMVFDTTA</sequence>
<keyword evidence="2" id="KW-1185">Reference proteome</keyword>
<evidence type="ECO:0000313" key="2">
    <source>
        <dbReference type="Proteomes" id="UP001589789"/>
    </source>
</evidence>
<dbReference type="RefSeq" id="WP_377056956.1">
    <property type="nucleotide sequence ID" value="NZ_JBHLVZ010000114.1"/>
</dbReference>
<organism evidence="1 2">
    <name type="scientific">Muricoccus vinaceus</name>
    <dbReference type="NCBI Taxonomy" id="424704"/>
    <lineage>
        <taxon>Bacteria</taxon>
        <taxon>Pseudomonadati</taxon>
        <taxon>Pseudomonadota</taxon>
        <taxon>Alphaproteobacteria</taxon>
        <taxon>Acetobacterales</taxon>
        <taxon>Roseomonadaceae</taxon>
        <taxon>Muricoccus</taxon>
    </lineage>
</organism>
<evidence type="ECO:0000313" key="1">
    <source>
        <dbReference type="EMBL" id="MFC0389511.1"/>
    </source>
</evidence>
<gene>
    <name evidence="1" type="ORF">ACFFIC_28775</name>
</gene>
<dbReference type="Proteomes" id="UP001589789">
    <property type="component" value="Unassembled WGS sequence"/>
</dbReference>
<proteinExistence type="predicted"/>
<reference evidence="1 2" key="1">
    <citation type="submission" date="2024-09" db="EMBL/GenBank/DDBJ databases">
        <authorList>
            <person name="Sun Q."/>
            <person name="Mori K."/>
        </authorList>
    </citation>
    <scope>NUCLEOTIDE SEQUENCE [LARGE SCALE GENOMIC DNA]</scope>
    <source>
        <strain evidence="1 2">CCM 7468</strain>
    </source>
</reference>
<name>A0ABV6J0W3_9PROT</name>
<protein>
    <submittedName>
        <fullName evidence="1">Uncharacterized protein</fullName>
    </submittedName>
</protein>
<dbReference type="EMBL" id="JBHLVZ010000114">
    <property type="protein sequence ID" value="MFC0389511.1"/>
    <property type="molecule type" value="Genomic_DNA"/>
</dbReference>
<accession>A0ABV6J0W3</accession>
<comment type="caution">
    <text evidence="1">The sequence shown here is derived from an EMBL/GenBank/DDBJ whole genome shotgun (WGS) entry which is preliminary data.</text>
</comment>